<organism evidence="5 6">
    <name type="scientific">Methanothermobacter thermautotrophicus</name>
    <name type="common">Methanobacterium thermoformicicum</name>
    <dbReference type="NCBI Taxonomy" id="145262"/>
    <lineage>
        <taxon>Archaea</taxon>
        <taxon>Methanobacteriati</taxon>
        <taxon>Methanobacteriota</taxon>
        <taxon>Methanomada group</taxon>
        <taxon>Methanobacteria</taxon>
        <taxon>Methanobacteriales</taxon>
        <taxon>Methanobacteriaceae</taxon>
        <taxon>Methanothermobacter</taxon>
    </lineage>
</organism>
<protein>
    <submittedName>
        <fullName evidence="5">Carbonic anhydrase</fullName>
    </submittedName>
</protein>
<name>A0A7J4MXS3_METTF</name>
<feature type="binding site" evidence="4">
    <location>
        <position position="37"/>
    </location>
    <ligand>
        <name>Zn(2+)</name>
        <dbReference type="ChEBI" id="CHEBI:29105"/>
    </ligand>
</feature>
<gene>
    <name evidence="5" type="ORF">HA285_06005</name>
</gene>
<evidence type="ECO:0000256" key="2">
    <source>
        <dbReference type="ARBA" id="ARBA00022723"/>
    </source>
</evidence>
<dbReference type="Gene3D" id="3.40.1050.10">
    <property type="entry name" value="Carbonic anhydrase"/>
    <property type="match status" value="1"/>
</dbReference>
<dbReference type="PANTHER" id="PTHR43175:SF3">
    <property type="entry name" value="CARBON DISULFIDE HYDROLASE"/>
    <property type="match status" value="1"/>
</dbReference>
<evidence type="ECO:0000313" key="5">
    <source>
        <dbReference type="EMBL" id="HIH65130.1"/>
    </source>
</evidence>
<dbReference type="SMART" id="SM00947">
    <property type="entry name" value="Pro_CA"/>
    <property type="match status" value="1"/>
</dbReference>
<keyword evidence="3 4" id="KW-0862">Zinc</keyword>
<dbReference type="PANTHER" id="PTHR43175">
    <property type="entry name" value="CARBONIC ANHYDRASE"/>
    <property type="match status" value="1"/>
</dbReference>
<feature type="binding site" evidence="4">
    <location>
        <position position="92"/>
    </location>
    <ligand>
        <name>Zn(2+)</name>
        <dbReference type="ChEBI" id="CHEBI:29105"/>
    </ligand>
</feature>
<dbReference type="Proteomes" id="UP000538031">
    <property type="component" value="Unassembled WGS sequence"/>
</dbReference>
<dbReference type="Pfam" id="PF00484">
    <property type="entry name" value="Pro_CA"/>
    <property type="match status" value="1"/>
</dbReference>
<dbReference type="GO" id="GO:0004089">
    <property type="term" value="F:carbonate dehydratase activity"/>
    <property type="evidence" value="ECO:0007669"/>
    <property type="project" value="InterPro"/>
</dbReference>
<dbReference type="SUPFAM" id="SSF53056">
    <property type="entry name" value="beta-carbonic anhydrase, cab"/>
    <property type="match status" value="1"/>
</dbReference>
<reference evidence="6" key="1">
    <citation type="journal article" date="2020" name="bioRxiv">
        <title>A rank-normalized archaeal taxonomy based on genome phylogeny resolves widespread incomplete and uneven classifications.</title>
        <authorList>
            <person name="Rinke C."/>
            <person name="Chuvochina M."/>
            <person name="Mussig A.J."/>
            <person name="Chaumeil P.-A."/>
            <person name="Waite D.W."/>
            <person name="Whitman W.B."/>
            <person name="Parks D.H."/>
            <person name="Hugenholtz P."/>
        </authorList>
    </citation>
    <scope>NUCLEOTIDE SEQUENCE [LARGE SCALE GENOMIC DNA]</scope>
</reference>
<dbReference type="EMBL" id="DUHT01000066">
    <property type="protein sequence ID" value="HIH65130.1"/>
    <property type="molecule type" value="Genomic_DNA"/>
</dbReference>
<dbReference type="AlphaFoldDB" id="A0A7J4MXS3"/>
<evidence type="ECO:0000313" key="6">
    <source>
        <dbReference type="Proteomes" id="UP000538031"/>
    </source>
</evidence>
<evidence type="ECO:0000256" key="1">
    <source>
        <dbReference type="ARBA" id="ARBA00006217"/>
    </source>
</evidence>
<dbReference type="InterPro" id="IPR036874">
    <property type="entry name" value="Carbonic_anhydrase_sf"/>
</dbReference>
<sequence>MRFVSMIIKDILRENQDFRFQDLSDLKHSPKLCIITCMDSRLIDLLERALGIGRGDAKVIKNAGNIVDEGVIRSAAVAIYALGVNEIIIVGHTDCGMARLDEDLIVSRMRELGVEEEVIENFSIDVLNPVGDEEENVIEGVKRLKSSPLIPESIGVHGLIIDIKTGRLKPLYLDED</sequence>
<dbReference type="CDD" id="cd03379">
    <property type="entry name" value="beta_CA_cladeD"/>
    <property type="match status" value="1"/>
</dbReference>
<feature type="binding site" evidence="4">
    <location>
        <position position="95"/>
    </location>
    <ligand>
        <name>Zn(2+)</name>
        <dbReference type="ChEBI" id="CHEBI:29105"/>
    </ligand>
</feature>
<dbReference type="GO" id="GO:0008270">
    <property type="term" value="F:zinc ion binding"/>
    <property type="evidence" value="ECO:0007669"/>
    <property type="project" value="InterPro"/>
</dbReference>
<comment type="caution">
    <text evidence="5">The sequence shown here is derived from an EMBL/GenBank/DDBJ whole genome shotgun (WGS) entry which is preliminary data.</text>
</comment>
<proteinExistence type="inferred from homology"/>
<comment type="cofactor">
    <cofactor evidence="4">
        <name>Zn(2+)</name>
        <dbReference type="ChEBI" id="CHEBI:29105"/>
    </cofactor>
    <text evidence="4">Binds 1 zinc ion per subunit.</text>
</comment>
<accession>A0A7J4MXS3</accession>
<comment type="similarity">
    <text evidence="1">Belongs to the beta-class carbonic anhydrase family.</text>
</comment>
<keyword evidence="2 4" id="KW-0479">Metal-binding</keyword>
<evidence type="ECO:0000256" key="3">
    <source>
        <dbReference type="ARBA" id="ARBA00022833"/>
    </source>
</evidence>
<evidence type="ECO:0000256" key="4">
    <source>
        <dbReference type="PIRSR" id="PIRSR601765-2"/>
    </source>
</evidence>
<dbReference type="InterPro" id="IPR001765">
    <property type="entry name" value="Carbonic_anhydrase"/>
</dbReference>